<keyword evidence="1" id="KW-1133">Transmembrane helix</keyword>
<keyword evidence="1" id="KW-0812">Transmembrane</keyword>
<evidence type="ECO:0000313" key="3">
    <source>
        <dbReference type="Proteomes" id="UP000323537"/>
    </source>
</evidence>
<feature type="transmembrane region" description="Helical" evidence="1">
    <location>
        <begin position="95"/>
        <end position="114"/>
    </location>
</feature>
<organism evidence="2 3">
    <name type="scientific">Halorubrum aquaticum</name>
    <dbReference type="NCBI Taxonomy" id="387340"/>
    <lineage>
        <taxon>Archaea</taxon>
        <taxon>Methanobacteriati</taxon>
        <taxon>Methanobacteriota</taxon>
        <taxon>Stenosarchaea group</taxon>
        <taxon>Halobacteria</taxon>
        <taxon>Halobacteriales</taxon>
        <taxon>Haloferacaceae</taxon>
        <taxon>Halorubrum</taxon>
    </lineage>
</organism>
<evidence type="ECO:0000256" key="1">
    <source>
        <dbReference type="SAM" id="Phobius"/>
    </source>
</evidence>
<dbReference type="Proteomes" id="UP000323537">
    <property type="component" value="Unassembled WGS sequence"/>
</dbReference>
<protein>
    <submittedName>
        <fullName evidence="2">Uncharacterized protein</fullName>
    </submittedName>
</protein>
<dbReference type="OrthoDB" id="346494at2157"/>
<dbReference type="EMBL" id="FOPZ01000009">
    <property type="protein sequence ID" value="SFH56436.1"/>
    <property type="molecule type" value="Genomic_DNA"/>
</dbReference>
<dbReference type="RefSeq" id="WP_149784448.1">
    <property type="nucleotide sequence ID" value="NZ_BAAADP010000001.1"/>
</dbReference>
<name>A0A1I3B2X0_9EURY</name>
<dbReference type="Pfam" id="PF25957">
    <property type="entry name" value="DUF7994"/>
    <property type="match status" value="1"/>
</dbReference>
<feature type="transmembrane region" description="Helical" evidence="1">
    <location>
        <begin position="7"/>
        <end position="25"/>
    </location>
</feature>
<evidence type="ECO:0000313" key="2">
    <source>
        <dbReference type="EMBL" id="SFH56436.1"/>
    </source>
</evidence>
<accession>A0A1I3B2X0</accession>
<gene>
    <name evidence="2" type="ORF">SAMN04488066_1097</name>
</gene>
<reference evidence="2 3" key="1">
    <citation type="submission" date="2016-10" db="EMBL/GenBank/DDBJ databases">
        <authorList>
            <person name="Varghese N."/>
            <person name="Submissions S."/>
        </authorList>
    </citation>
    <scope>NUCLEOTIDE SEQUENCE [LARGE SCALE GENOMIC DNA]</scope>
    <source>
        <strain evidence="2 3">CGMCC 1.6377</strain>
    </source>
</reference>
<proteinExistence type="predicted"/>
<dbReference type="InterPro" id="IPR058307">
    <property type="entry name" value="DUF7994"/>
</dbReference>
<dbReference type="AlphaFoldDB" id="A0A1I3B2X0"/>
<feature type="transmembrane region" description="Helical" evidence="1">
    <location>
        <begin position="31"/>
        <end position="50"/>
    </location>
</feature>
<keyword evidence="3" id="KW-1185">Reference proteome</keyword>
<sequence>MTRSRDLLSGVSLVLVAGWFLLTTGAGGGRVTLLVASVGCGLAGVAYLIAGAEIAPTVAGRDLSAEHFRSIAVVVLGVSILALGADGIAAGLDALSLVLLVGGLLAVAAGWLRLARVGRVEAGRDEPRSDGES</sequence>
<keyword evidence="1" id="KW-0472">Membrane</keyword>
<feature type="transmembrane region" description="Helical" evidence="1">
    <location>
        <begin position="71"/>
        <end position="89"/>
    </location>
</feature>